<evidence type="ECO:0000256" key="1">
    <source>
        <dbReference type="ARBA" id="ARBA00023015"/>
    </source>
</evidence>
<dbReference type="InterPro" id="IPR000843">
    <property type="entry name" value="HTH_LacI"/>
</dbReference>
<keyword evidence="3" id="KW-0804">Transcription</keyword>
<dbReference type="InterPro" id="IPR010982">
    <property type="entry name" value="Lambda_DNA-bd_dom_sf"/>
</dbReference>
<dbReference type="CDD" id="cd01392">
    <property type="entry name" value="HTH_LacI"/>
    <property type="match status" value="1"/>
</dbReference>
<dbReference type="GO" id="GO:0000976">
    <property type="term" value="F:transcription cis-regulatory region binding"/>
    <property type="evidence" value="ECO:0007669"/>
    <property type="project" value="TreeGrafter"/>
</dbReference>
<organism evidence="5 6">
    <name type="scientific">Sphingobacterium athyrii</name>
    <dbReference type="NCBI Taxonomy" id="2152717"/>
    <lineage>
        <taxon>Bacteria</taxon>
        <taxon>Pseudomonadati</taxon>
        <taxon>Bacteroidota</taxon>
        <taxon>Sphingobacteriia</taxon>
        <taxon>Sphingobacteriales</taxon>
        <taxon>Sphingobacteriaceae</taxon>
        <taxon>Sphingobacterium</taxon>
    </lineage>
</organism>
<dbReference type="Pfam" id="PF00532">
    <property type="entry name" value="Peripla_BP_1"/>
    <property type="match status" value="1"/>
</dbReference>
<dbReference type="GO" id="GO:0003700">
    <property type="term" value="F:DNA-binding transcription factor activity"/>
    <property type="evidence" value="ECO:0007669"/>
    <property type="project" value="TreeGrafter"/>
</dbReference>
<dbReference type="Gene3D" id="1.10.260.40">
    <property type="entry name" value="lambda repressor-like DNA-binding domains"/>
    <property type="match status" value="1"/>
</dbReference>
<dbReference type="SMART" id="SM00354">
    <property type="entry name" value="HTH_LACI"/>
    <property type="match status" value="1"/>
</dbReference>
<evidence type="ECO:0000259" key="4">
    <source>
        <dbReference type="PROSITE" id="PS50932"/>
    </source>
</evidence>
<dbReference type="SUPFAM" id="SSF53822">
    <property type="entry name" value="Periplasmic binding protein-like I"/>
    <property type="match status" value="1"/>
</dbReference>
<keyword evidence="1" id="KW-0805">Transcription regulation</keyword>
<dbReference type="PANTHER" id="PTHR30146:SF109">
    <property type="entry name" value="HTH-TYPE TRANSCRIPTIONAL REGULATOR GALS"/>
    <property type="match status" value="1"/>
</dbReference>
<dbReference type="Proteomes" id="UP000250831">
    <property type="component" value="Unassembled WGS sequence"/>
</dbReference>
<dbReference type="RefSeq" id="WP_108635594.1">
    <property type="nucleotide sequence ID" value="NZ_DAMCKI010000001.1"/>
</dbReference>
<evidence type="ECO:0000313" key="6">
    <source>
        <dbReference type="Proteomes" id="UP000250831"/>
    </source>
</evidence>
<sequence>MKRITIKNIAKALGYSVGTVSKALSNSHEISSLTKVKIQNFAHENGYQSNQYAKLLRKGRTNIIGMIVPSIGNPFFSQILEGIEREMSETAYNLIIMQSVDDPQLELKHLEMLSKKGADAIVIAATGNSISLKYLRKLKNEGTPIVLIDRTNYDINTYKIGIDNFKVVYEGISQLINRGKRKILFISNLSPGTSSERRRGYIQCLRDFDIAYNSNYVLSIETNRRRIDVLDQLKNHLTHFVNSSTPPQAIFTASDQLTYLTLEALHTIGISVPDRLALIGFANFQYTNIFQPSLSSIVQPSREIGSQAFAILHKILDSSDNEIATQYQNIELQASILTRKSSE</sequence>
<keyword evidence="2" id="KW-0238">DNA-binding</keyword>
<dbReference type="PROSITE" id="PS50932">
    <property type="entry name" value="HTH_LACI_2"/>
    <property type="match status" value="1"/>
</dbReference>
<comment type="caution">
    <text evidence="5">The sequence shown here is derived from an EMBL/GenBank/DDBJ whole genome shotgun (WGS) entry which is preliminary data.</text>
</comment>
<evidence type="ECO:0000256" key="3">
    <source>
        <dbReference type="ARBA" id="ARBA00023163"/>
    </source>
</evidence>
<proteinExistence type="predicted"/>
<dbReference type="InterPro" id="IPR001761">
    <property type="entry name" value="Peripla_BP/Lac1_sug-bd_dom"/>
</dbReference>
<gene>
    <name evidence="5" type="ORF">DCO56_20365</name>
</gene>
<dbReference type="Gene3D" id="3.40.50.2300">
    <property type="match status" value="2"/>
</dbReference>
<name>A0A363NP54_9SPHI</name>
<dbReference type="Pfam" id="PF00356">
    <property type="entry name" value="LacI"/>
    <property type="match status" value="1"/>
</dbReference>
<dbReference type="SUPFAM" id="SSF47413">
    <property type="entry name" value="lambda repressor-like DNA-binding domains"/>
    <property type="match status" value="1"/>
</dbReference>
<dbReference type="CDD" id="cd06267">
    <property type="entry name" value="PBP1_LacI_sugar_binding-like"/>
    <property type="match status" value="1"/>
</dbReference>
<reference evidence="5 6" key="1">
    <citation type="submission" date="2018-04" db="EMBL/GenBank/DDBJ databases">
        <title>Sphingobacterium sp. M46 Genome.</title>
        <authorList>
            <person name="Cheng J."/>
            <person name="Li Y."/>
        </authorList>
    </citation>
    <scope>NUCLEOTIDE SEQUENCE [LARGE SCALE GENOMIC DNA]</scope>
    <source>
        <strain evidence="5 6">M46</strain>
    </source>
</reference>
<dbReference type="AlphaFoldDB" id="A0A363NP54"/>
<dbReference type="EMBL" id="QCXX01000006">
    <property type="protein sequence ID" value="PUV22565.1"/>
    <property type="molecule type" value="Genomic_DNA"/>
</dbReference>
<dbReference type="InterPro" id="IPR028082">
    <property type="entry name" value="Peripla_BP_I"/>
</dbReference>
<evidence type="ECO:0000256" key="2">
    <source>
        <dbReference type="ARBA" id="ARBA00023125"/>
    </source>
</evidence>
<evidence type="ECO:0000313" key="5">
    <source>
        <dbReference type="EMBL" id="PUV22565.1"/>
    </source>
</evidence>
<dbReference type="PANTHER" id="PTHR30146">
    <property type="entry name" value="LACI-RELATED TRANSCRIPTIONAL REPRESSOR"/>
    <property type="match status" value="1"/>
</dbReference>
<dbReference type="OrthoDB" id="9803256at2"/>
<feature type="domain" description="HTH lacI-type" evidence="4">
    <location>
        <begin position="4"/>
        <end position="58"/>
    </location>
</feature>
<accession>A0A363NP54</accession>
<keyword evidence="6" id="KW-1185">Reference proteome</keyword>
<protein>
    <recommendedName>
        <fullName evidence="4">HTH lacI-type domain-containing protein</fullName>
    </recommendedName>
</protein>